<gene>
    <name evidence="3" type="ORF">HDF14_004214</name>
</gene>
<dbReference type="SUPFAM" id="SSF53756">
    <property type="entry name" value="UDP-Glycosyltransferase/glycogen phosphorylase"/>
    <property type="match status" value="1"/>
</dbReference>
<dbReference type="GO" id="GO:0005829">
    <property type="term" value="C:cytosol"/>
    <property type="evidence" value="ECO:0007669"/>
    <property type="project" value="TreeGrafter"/>
</dbReference>
<protein>
    <submittedName>
        <fullName evidence="3">ADP-heptose:LPS heptosyltransferase</fullName>
    </submittedName>
</protein>
<dbReference type="PANTHER" id="PTHR30160">
    <property type="entry name" value="TETRAACYLDISACCHARIDE 4'-KINASE-RELATED"/>
    <property type="match status" value="1"/>
</dbReference>
<accession>A0A9X0U5J1</accession>
<keyword evidence="2" id="KW-0808">Transferase</keyword>
<evidence type="ECO:0000313" key="4">
    <source>
        <dbReference type="Proteomes" id="UP000535182"/>
    </source>
</evidence>
<evidence type="ECO:0000256" key="2">
    <source>
        <dbReference type="ARBA" id="ARBA00022679"/>
    </source>
</evidence>
<name>A0A9X0U5J1_9BACT</name>
<proteinExistence type="predicted"/>
<dbReference type="Proteomes" id="UP000535182">
    <property type="component" value="Unassembled WGS sequence"/>
</dbReference>
<dbReference type="InterPro" id="IPR002201">
    <property type="entry name" value="Glyco_trans_9"/>
</dbReference>
<evidence type="ECO:0000256" key="1">
    <source>
        <dbReference type="ARBA" id="ARBA00022676"/>
    </source>
</evidence>
<dbReference type="Gene3D" id="3.40.50.2000">
    <property type="entry name" value="Glycogen Phosphorylase B"/>
    <property type="match status" value="2"/>
</dbReference>
<dbReference type="InterPro" id="IPR051199">
    <property type="entry name" value="LPS_LOS_Heptosyltrfase"/>
</dbReference>
<organism evidence="3 4">
    <name type="scientific">Tunturiibacter gelidiferens</name>
    <dbReference type="NCBI Taxonomy" id="3069689"/>
    <lineage>
        <taxon>Bacteria</taxon>
        <taxon>Pseudomonadati</taxon>
        <taxon>Acidobacteriota</taxon>
        <taxon>Terriglobia</taxon>
        <taxon>Terriglobales</taxon>
        <taxon>Acidobacteriaceae</taxon>
        <taxon>Tunturiibacter</taxon>
    </lineage>
</organism>
<dbReference type="RefSeq" id="WP_183980116.1">
    <property type="nucleotide sequence ID" value="NZ_JACHEB010000010.1"/>
</dbReference>
<dbReference type="GO" id="GO:0008713">
    <property type="term" value="F:ADP-heptose-lipopolysaccharide heptosyltransferase activity"/>
    <property type="evidence" value="ECO:0007669"/>
    <property type="project" value="TreeGrafter"/>
</dbReference>
<dbReference type="GO" id="GO:0009244">
    <property type="term" value="P:lipopolysaccharide core region biosynthetic process"/>
    <property type="evidence" value="ECO:0007669"/>
    <property type="project" value="TreeGrafter"/>
</dbReference>
<reference evidence="3 4" key="1">
    <citation type="submission" date="2020-08" db="EMBL/GenBank/DDBJ databases">
        <title>Genomic Encyclopedia of Type Strains, Phase IV (KMG-V): Genome sequencing to study the core and pangenomes of soil and plant-associated prokaryotes.</title>
        <authorList>
            <person name="Whitman W."/>
        </authorList>
    </citation>
    <scope>NUCLEOTIDE SEQUENCE [LARGE SCALE GENOMIC DNA]</scope>
    <source>
        <strain evidence="3 4">X5P2</strain>
    </source>
</reference>
<sequence>MAISTKRVLIYRLGSLGDTLIALPALHLVARAFPQAERRMLTNFPVNVKAPAAAAILEHSNLVHSYFRYVVGMRSPRELISLWWQLLRWRPQVLVYVGSARGVESARRDAQFFRLCGIKHLIGIPLTEDMQQNRWEQQTQTLEPEGARLTRNLSELGDAHLEDPASWDLRLTAAEHARAKEALAAAAGMPVIAVSVGTKVQSKDWGRENWRALLQRLAPLYPNHALALCGASEEAEASDFTAGGWKQSSSTPVINLCGSLSPRESAAVFAMARIFVGHDSGPMHLAAAVQTPCVAIFAARNKPRVWFPYGKQHRIVYHQTDCWGCGLETCIIEKKRCLTSITVDEVITEVRAVLG</sequence>
<keyword evidence="4" id="KW-1185">Reference proteome</keyword>
<dbReference type="Pfam" id="PF01075">
    <property type="entry name" value="Glyco_transf_9"/>
    <property type="match status" value="1"/>
</dbReference>
<keyword evidence="1" id="KW-0328">Glycosyltransferase</keyword>
<dbReference type="PANTHER" id="PTHR30160:SF1">
    <property type="entry name" value="LIPOPOLYSACCHARIDE 1,2-N-ACETYLGLUCOSAMINETRANSFERASE-RELATED"/>
    <property type="match status" value="1"/>
</dbReference>
<evidence type="ECO:0000313" key="3">
    <source>
        <dbReference type="EMBL" id="MBB5330579.1"/>
    </source>
</evidence>
<comment type="caution">
    <text evidence="3">The sequence shown here is derived from an EMBL/GenBank/DDBJ whole genome shotgun (WGS) entry which is preliminary data.</text>
</comment>
<dbReference type="EMBL" id="JACHEB010000010">
    <property type="protein sequence ID" value="MBB5330579.1"/>
    <property type="molecule type" value="Genomic_DNA"/>
</dbReference>
<dbReference type="CDD" id="cd03789">
    <property type="entry name" value="GT9_LPS_heptosyltransferase"/>
    <property type="match status" value="1"/>
</dbReference>
<dbReference type="AlphaFoldDB" id="A0A9X0U5J1"/>